<dbReference type="RefSeq" id="XP_024571938.1">
    <property type="nucleotide sequence ID" value="XM_024725637.1"/>
</dbReference>
<sequence length="163" mass="18536">MELFFDRFNLEKQPLIELPQFLNSLPFGQYMIPNYSAVVVSIYMFWYIALDRVAGTFGAIIVFLCYVLANFLVVEGVTFMKASIAHVALAIIVLGFILQFIGHGVFEHRKPALFDGPGQALITAPMFVLLEIMFSLGYRPELHQRIVKQMQKNIRNSSSLKTI</sequence>
<dbReference type="AlphaFoldDB" id="A0A0P1A610"/>
<dbReference type="GO" id="GO:0016020">
    <property type="term" value="C:membrane"/>
    <property type="evidence" value="ECO:0007669"/>
    <property type="project" value="GOC"/>
</dbReference>
<dbReference type="PANTHER" id="PTHR28026">
    <property type="entry name" value="DUF962 DOMAIN PROTEIN (AFU_ORTHOLOGUE AFUA_8G05310)"/>
    <property type="match status" value="1"/>
</dbReference>
<keyword evidence="1" id="KW-0812">Transmembrane</keyword>
<dbReference type="GO" id="GO:0005783">
    <property type="term" value="C:endoplasmic reticulum"/>
    <property type="evidence" value="ECO:0007669"/>
    <property type="project" value="TreeGrafter"/>
</dbReference>
<feature type="transmembrane region" description="Helical" evidence="1">
    <location>
        <begin position="118"/>
        <end position="138"/>
    </location>
</feature>
<feature type="transmembrane region" description="Helical" evidence="1">
    <location>
        <begin position="30"/>
        <end position="49"/>
    </location>
</feature>
<dbReference type="Pfam" id="PF06127">
    <property type="entry name" value="Mpo1-like"/>
    <property type="match status" value="1"/>
</dbReference>
<accession>A0A0P1A610</accession>
<feature type="transmembrane region" description="Helical" evidence="1">
    <location>
        <begin position="86"/>
        <end position="106"/>
    </location>
</feature>
<evidence type="ECO:0000313" key="2">
    <source>
        <dbReference type="EMBL" id="CEG35569.1"/>
    </source>
</evidence>
<proteinExistence type="predicted"/>
<dbReference type="EMBL" id="CCYD01000053">
    <property type="protein sequence ID" value="CEG35569.1"/>
    <property type="molecule type" value="Genomic_DNA"/>
</dbReference>
<evidence type="ECO:0000256" key="1">
    <source>
        <dbReference type="SAM" id="Phobius"/>
    </source>
</evidence>
<evidence type="ECO:0000313" key="3">
    <source>
        <dbReference type="Proteomes" id="UP000054928"/>
    </source>
</evidence>
<dbReference type="InterPro" id="IPR009305">
    <property type="entry name" value="Mpo1-like"/>
</dbReference>
<dbReference type="OrthoDB" id="2124888at2759"/>
<dbReference type="PANTHER" id="PTHR28026:SF9">
    <property type="entry name" value="2-HYDROXY-PALMITIC ACID DIOXYGENASE MPO1"/>
    <property type="match status" value="1"/>
</dbReference>
<dbReference type="GO" id="GO:0046521">
    <property type="term" value="P:sphingoid catabolic process"/>
    <property type="evidence" value="ECO:0007669"/>
    <property type="project" value="TreeGrafter"/>
</dbReference>
<organism evidence="2 3">
    <name type="scientific">Plasmopara halstedii</name>
    <name type="common">Downy mildew of sunflower</name>
    <dbReference type="NCBI Taxonomy" id="4781"/>
    <lineage>
        <taxon>Eukaryota</taxon>
        <taxon>Sar</taxon>
        <taxon>Stramenopiles</taxon>
        <taxon>Oomycota</taxon>
        <taxon>Peronosporomycetes</taxon>
        <taxon>Peronosporales</taxon>
        <taxon>Peronosporaceae</taxon>
        <taxon>Plasmopara</taxon>
    </lineage>
</organism>
<dbReference type="GeneID" id="36406498"/>
<protein>
    <submittedName>
        <fullName evidence="2">Predicted membrane protein</fullName>
    </submittedName>
</protein>
<keyword evidence="1" id="KW-0472">Membrane</keyword>
<dbReference type="Proteomes" id="UP000054928">
    <property type="component" value="Unassembled WGS sequence"/>
</dbReference>
<keyword evidence="1" id="KW-1133">Transmembrane helix</keyword>
<reference evidence="3" key="1">
    <citation type="submission" date="2014-09" db="EMBL/GenBank/DDBJ databases">
        <authorList>
            <person name="Sharma Rahul"/>
            <person name="Thines Marco"/>
        </authorList>
    </citation>
    <scope>NUCLEOTIDE SEQUENCE [LARGE SCALE GENOMIC DNA]</scope>
</reference>
<feature type="transmembrane region" description="Helical" evidence="1">
    <location>
        <begin position="55"/>
        <end position="74"/>
    </location>
</feature>
<name>A0A0P1A610_PLAHL</name>
<keyword evidence="3" id="KW-1185">Reference proteome</keyword>